<feature type="region of interest" description="Disordered" evidence="7">
    <location>
        <begin position="508"/>
        <end position="621"/>
    </location>
</feature>
<accession>A0A1I8HZ98</accession>
<evidence type="ECO:0000256" key="2">
    <source>
        <dbReference type="ARBA" id="ARBA00022701"/>
    </source>
</evidence>
<evidence type="ECO:0000256" key="6">
    <source>
        <dbReference type="ARBA" id="ARBA00049117"/>
    </source>
</evidence>
<protein>
    <submittedName>
        <fullName evidence="11 12">Tubulin domain-containing protein</fullName>
    </submittedName>
</protein>
<dbReference type="Gene3D" id="3.40.50.1440">
    <property type="entry name" value="Tubulin/FtsZ, GTPase domain"/>
    <property type="match status" value="1"/>
</dbReference>
<evidence type="ECO:0000256" key="7">
    <source>
        <dbReference type="SAM" id="MobiDB-lite"/>
    </source>
</evidence>
<evidence type="ECO:0000256" key="3">
    <source>
        <dbReference type="ARBA" id="ARBA00022741"/>
    </source>
</evidence>
<evidence type="ECO:0000256" key="5">
    <source>
        <dbReference type="ARBA" id="ARBA00023134"/>
    </source>
</evidence>
<comment type="similarity">
    <text evidence="1">Belongs to the tubulin family.</text>
</comment>
<sequence length="790" mass="84884">SAILYQGLRSSSALLIDSAVRRNSISRPSLLELTEDWNNKEMSFNENARPFLTLHVGQAGVQIGNAIWELLCLEHNVQKSGLAKPDCPSNGFYDAMFLRNQNGHFMPRSIFLDTDPTCIDEIRVGPYRELFSTRQLLSDSADSGFNYMRGRRDFRRNLLPEAVERFRWLSEKSDVTPTAFLVHSTGGGTGSGLSVSYLEELRSEFDSRLQVLELSVSSGNSGLQSTCELVNSMLYSYESKDYTSLSFSVTNSAMFNLCRSGLSLYGGATFAHLNRMLAMCFSNLTVMERFPGTMMCNIANICSNVLPFKQLKHPIVACAPFTAASAVGKERSSAIGITSALMEPDGQLADVDLRQGKHMAGALIYRGAAKTADIEQALLSLRERGRVQFVDWAPSSFKTGLSELPPLAVPDSGIAGLPLSVTLVSNHSAVASLFRGQSTAVRKLVEAGSCFLRSYETSAANGSEAGGGFEDSGSSQSAGHNVGGRGGNIVGLLKEASDHLEGLAQVYSSELPPTPTGQQANSEDSGGPKRIVASPMSRATAAKPRRASLGREALFPIGPSRSGRVQADEESATPGKVASQQSTGSGTDERFGPSQMQELDSPGEEAVGSSEMKPESQYSPVAMQPSQEYGATAFSEKETLTIERSDVSDNMPEGAASPQDSAVTQGQPNHANSWGAKSSRFFLYSDSSSSQDDMLVGTRDGYSYLTYHSSATHSFSFLPANVVNSQVESDAKSELDEALDYESVGSSGAATDSATDLDEIIRDCVPGPMPVLTSVKRMVQKYNEMFAKEG</sequence>
<dbReference type="GO" id="GO:0016787">
    <property type="term" value="F:hydrolase activity"/>
    <property type="evidence" value="ECO:0007669"/>
    <property type="project" value="UniProtKB-KW"/>
</dbReference>
<organism evidence="10 11">
    <name type="scientific">Macrostomum lignano</name>
    <dbReference type="NCBI Taxonomy" id="282301"/>
    <lineage>
        <taxon>Eukaryota</taxon>
        <taxon>Metazoa</taxon>
        <taxon>Spiralia</taxon>
        <taxon>Lophotrochozoa</taxon>
        <taxon>Platyhelminthes</taxon>
        <taxon>Rhabditophora</taxon>
        <taxon>Macrostomorpha</taxon>
        <taxon>Macrostomida</taxon>
        <taxon>Macrostomidae</taxon>
        <taxon>Macrostomum</taxon>
    </lineage>
</organism>
<keyword evidence="4" id="KW-0378">Hydrolase</keyword>
<dbReference type="AlphaFoldDB" id="A0A1I8HZ98"/>
<dbReference type="PANTHER" id="PTHR11588">
    <property type="entry name" value="TUBULIN"/>
    <property type="match status" value="1"/>
</dbReference>
<dbReference type="WBParaSite" id="maker-uti_cns_0048793-snap-gene-0.4-mRNA-1">
    <property type="protein sequence ID" value="maker-uti_cns_0048793-snap-gene-0.4-mRNA-1"/>
    <property type="gene ID" value="maker-uti_cns_0048793-snap-gene-0.4"/>
</dbReference>
<evidence type="ECO:0000256" key="1">
    <source>
        <dbReference type="ARBA" id="ARBA00009636"/>
    </source>
</evidence>
<feature type="domain" description="Tubulin/FtsZ GTPase" evidence="8">
    <location>
        <begin position="93"/>
        <end position="292"/>
    </location>
</feature>
<dbReference type="GO" id="GO:0005200">
    <property type="term" value="F:structural constituent of cytoskeleton"/>
    <property type="evidence" value="ECO:0007669"/>
    <property type="project" value="InterPro"/>
</dbReference>
<keyword evidence="2" id="KW-0493">Microtubule</keyword>
<dbReference type="InterPro" id="IPR017975">
    <property type="entry name" value="Tubulin_CS"/>
</dbReference>
<dbReference type="Proteomes" id="UP000095280">
    <property type="component" value="Unplaced"/>
</dbReference>
<keyword evidence="3" id="KW-0547">Nucleotide-binding</keyword>
<dbReference type="Gene3D" id="3.30.1330.20">
    <property type="entry name" value="Tubulin/FtsZ, C-terminal domain"/>
    <property type="match status" value="1"/>
</dbReference>
<evidence type="ECO:0000313" key="12">
    <source>
        <dbReference type="WBParaSite" id="maker-uti_cns_0048793-snap-gene-0.4-mRNA-1"/>
    </source>
</evidence>
<dbReference type="InterPro" id="IPR003008">
    <property type="entry name" value="Tubulin_FtsZ_GTPase"/>
</dbReference>
<dbReference type="GO" id="GO:0007017">
    <property type="term" value="P:microtubule-based process"/>
    <property type="evidence" value="ECO:0007669"/>
    <property type="project" value="InterPro"/>
</dbReference>
<evidence type="ECO:0000313" key="11">
    <source>
        <dbReference type="WBParaSite" id="maker-uti_cns_0008637-snap-gene-0.5-mRNA-1"/>
    </source>
</evidence>
<dbReference type="PRINTS" id="PR01162">
    <property type="entry name" value="ALPHATUBULIN"/>
</dbReference>
<name>A0A1I8HZ98_9PLAT</name>
<dbReference type="InterPro" id="IPR018316">
    <property type="entry name" value="Tubulin/FtsZ_2-layer-sand-dom"/>
</dbReference>
<dbReference type="InterPro" id="IPR008280">
    <property type="entry name" value="Tub_FtsZ_C"/>
</dbReference>
<dbReference type="PROSITE" id="PS00227">
    <property type="entry name" value="TUBULIN"/>
    <property type="match status" value="1"/>
</dbReference>
<evidence type="ECO:0000313" key="10">
    <source>
        <dbReference type="Proteomes" id="UP000095280"/>
    </source>
</evidence>
<dbReference type="SUPFAM" id="SSF52490">
    <property type="entry name" value="Tubulin nucleotide-binding domain-like"/>
    <property type="match status" value="1"/>
</dbReference>
<dbReference type="InterPro" id="IPR000217">
    <property type="entry name" value="Tubulin"/>
</dbReference>
<reference evidence="11 12" key="1">
    <citation type="submission" date="2016-11" db="UniProtKB">
        <authorList>
            <consortium name="WormBaseParasite"/>
        </authorList>
    </citation>
    <scope>IDENTIFICATION</scope>
</reference>
<dbReference type="GO" id="GO:0005525">
    <property type="term" value="F:GTP binding"/>
    <property type="evidence" value="ECO:0007669"/>
    <property type="project" value="UniProtKB-KW"/>
</dbReference>
<dbReference type="InterPro" id="IPR037103">
    <property type="entry name" value="Tubulin/FtsZ-like_C"/>
</dbReference>
<dbReference type="InterPro" id="IPR002452">
    <property type="entry name" value="Alpha_tubulin"/>
</dbReference>
<feature type="compositionally biased region" description="Polar residues" evidence="7">
    <location>
        <begin position="658"/>
        <end position="672"/>
    </location>
</feature>
<dbReference type="SMART" id="SM00864">
    <property type="entry name" value="Tubulin"/>
    <property type="match status" value="1"/>
</dbReference>
<dbReference type="Pfam" id="PF03953">
    <property type="entry name" value="Tubulin_C"/>
    <property type="match status" value="1"/>
</dbReference>
<dbReference type="WBParaSite" id="maker-uti_cns_0008637-snap-gene-0.5-mRNA-1">
    <property type="protein sequence ID" value="maker-uti_cns_0008637-snap-gene-0.5-mRNA-1"/>
    <property type="gene ID" value="maker-uti_cns_0008637-snap-gene-0.5"/>
</dbReference>
<dbReference type="Pfam" id="PF00091">
    <property type="entry name" value="Tubulin"/>
    <property type="match status" value="1"/>
</dbReference>
<evidence type="ECO:0000259" key="8">
    <source>
        <dbReference type="SMART" id="SM00864"/>
    </source>
</evidence>
<feature type="region of interest" description="Disordered" evidence="7">
    <location>
        <begin position="648"/>
        <end position="672"/>
    </location>
</feature>
<keyword evidence="5" id="KW-0342">GTP-binding</keyword>
<feature type="domain" description="Tubulin/FtsZ 2-layer sandwich" evidence="9">
    <location>
        <begin position="294"/>
        <end position="439"/>
    </location>
</feature>
<feature type="region of interest" description="Disordered" evidence="7">
    <location>
        <begin position="462"/>
        <end position="483"/>
    </location>
</feature>
<comment type="catalytic activity">
    <reaction evidence="6">
        <text>GTP + H2O = GDP + phosphate + H(+)</text>
        <dbReference type="Rhea" id="RHEA:19669"/>
        <dbReference type="ChEBI" id="CHEBI:15377"/>
        <dbReference type="ChEBI" id="CHEBI:15378"/>
        <dbReference type="ChEBI" id="CHEBI:37565"/>
        <dbReference type="ChEBI" id="CHEBI:43474"/>
        <dbReference type="ChEBI" id="CHEBI:58189"/>
    </reaction>
    <physiologicalReaction direction="left-to-right" evidence="6">
        <dbReference type="Rhea" id="RHEA:19670"/>
    </physiologicalReaction>
</comment>
<dbReference type="PRINTS" id="PR01161">
    <property type="entry name" value="TUBULIN"/>
</dbReference>
<dbReference type="InterPro" id="IPR036525">
    <property type="entry name" value="Tubulin/FtsZ_GTPase_sf"/>
</dbReference>
<evidence type="ECO:0000256" key="4">
    <source>
        <dbReference type="ARBA" id="ARBA00022801"/>
    </source>
</evidence>
<evidence type="ECO:0000259" key="9">
    <source>
        <dbReference type="SMART" id="SM00865"/>
    </source>
</evidence>
<keyword evidence="10" id="KW-1185">Reference proteome</keyword>
<proteinExistence type="inferred from homology"/>
<dbReference type="GO" id="GO:0005874">
    <property type="term" value="C:microtubule"/>
    <property type="evidence" value="ECO:0007669"/>
    <property type="project" value="UniProtKB-KW"/>
</dbReference>
<dbReference type="SMART" id="SM00865">
    <property type="entry name" value="Tubulin_C"/>
    <property type="match status" value="1"/>
</dbReference>
<dbReference type="SUPFAM" id="SSF55307">
    <property type="entry name" value="Tubulin C-terminal domain-like"/>
    <property type="match status" value="1"/>
</dbReference>